<gene>
    <name evidence="2" type="ORF">FHU40_002940</name>
</gene>
<proteinExistence type="predicted"/>
<dbReference type="Proteomes" id="UP000589626">
    <property type="component" value="Unassembled WGS sequence"/>
</dbReference>
<dbReference type="RefSeq" id="WP_183593008.1">
    <property type="nucleotide sequence ID" value="NZ_JACHWR010000002.1"/>
</dbReference>
<feature type="domain" description="DUF6980" evidence="1">
    <location>
        <begin position="7"/>
        <end position="93"/>
    </location>
</feature>
<keyword evidence="3" id="KW-1185">Reference proteome</keyword>
<protein>
    <recommendedName>
        <fullName evidence="1">DUF6980 domain-containing protein</fullName>
    </recommendedName>
</protein>
<dbReference type="InterPro" id="IPR053918">
    <property type="entry name" value="DUF6980"/>
</dbReference>
<sequence>MPGYLPHDCPQMRTFIEDSRLPIGYTDRFREYWIELVAGHRALQVIEFCPWCGAELPRSLRDEYFDALEPLEVDIGTAVDELPAEYRDDTWWRRLESP</sequence>
<accession>A0A7W4VXH9</accession>
<dbReference type="Pfam" id="PF22400">
    <property type="entry name" value="DUF6980"/>
    <property type="match status" value="1"/>
</dbReference>
<dbReference type="EMBL" id="JACHWR010000002">
    <property type="protein sequence ID" value="MBB3043122.1"/>
    <property type="molecule type" value="Genomic_DNA"/>
</dbReference>
<reference evidence="2 3" key="1">
    <citation type="submission" date="2020-08" db="EMBL/GenBank/DDBJ databases">
        <title>Sequencing the genomes of 1000 actinobacteria strains.</title>
        <authorList>
            <person name="Klenk H.-P."/>
        </authorList>
    </citation>
    <scope>NUCLEOTIDE SEQUENCE [LARGE SCALE GENOMIC DNA]</scope>
    <source>
        <strain evidence="2 3">DSM 105498</strain>
    </source>
</reference>
<dbReference type="AlphaFoldDB" id="A0A7W4VXH9"/>
<evidence type="ECO:0000313" key="2">
    <source>
        <dbReference type="EMBL" id="MBB3043122.1"/>
    </source>
</evidence>
<comment type="caution">
    <text evidence="2">The sequence shown here is derived from an EMBL/GenBank/DDBJ whole genome shotgun (WGS) entry which is preliminary data.</text>
</comment>
<organism evidence="2 3">
    <name type="scientific">Nocardioides soli</name>
    <dbReference type="NCBI Taxonomy" id="1036020"/>
    <lineage>
        <taxon>Bacteria</taxon>
        <taxon>Bacillati</taxon>
        <taxon>Actinomycetota</taxon>
        <taxon>Actinomycetes</taxon>
        <taxon>Propionibacteriales</taxon>
        <taxon>Nocardioidaceae</taxon>
        <taxon>Nocardioides</taxon>
    </lineage>
</organism>
<evidence type="ECO:0000313" key="3">
    <source>
        <dbReference type="Proteomes" id="UP000589626"/>
    </source>
</evidence>
<name>A0A7W4VXH9_9ACTN</name>
<evidence type="ECO:0000259" key="1">
    <source>
        <dbReference type="Pfam" id="PF22400"/>
    </source>
</evidence>